<dbReference type="Gene3D" id="3.40.50.720">
    <property type="entry name" value="NAD(P)-binding Rossmann-like Domain"/>
    <property type="match status" value="1"/>
</dbReference>
<dbReference type="InterPro" id="IPR036291">
    <property type="entry name" value="NAD(P)-bd_dom_sf"/>
</dbReference>
<evidence type="ECO:0000313" key="3">
    <source>
        <dbReference type="EMBL" id="XCJ17866.1"/>
    </source>
</evidence>
<sequence length="246" mass="26818">MGRFENKVILITGGGSGIGLATVKQFIKEGANVSVFDYRITDDLISTGCDYYQVDIRNSKLIKESVAAVINKWAKIDVLVNNAGIEFVCPLEDMEEEDWDRVLDTNLKGMFLTTKEVLPYLKQTHGVIVNTASQLALVGSGLFTAYTASKAAILNFTKSLSIEIAKDQVRVNAICPGAINTPLLNRQFENGKIGPQGSLNDLINMHPMGRLGEPEEIASPILFLCSNEASFMTGAYLVVDGGYTSW</sequence>
<evidence type="ECO:0000256" key="2">
    <source>
        <dbReference type="ARBA" id="ARBA00023002"/>
    </source>
</evidence>
<dbReference type="PRINTS" id="PR00080">
    <property type="entry name" value="SDRFAMILY"/>
</dbReference>
<dbReference type="FunFam" id="3.40.50.720:FF:000084">
    <property type="entry name" value="Short-chain dehydrogenase reductase"/>
    <property type="match status" value="1"/>
</dbReference>
<comment type="similarity">
    <text evidence="1">Belongs to the short-chain dehydrogenases/reductases (SDR) family.</text>
</comment>
<dbReference type="GO" id="GO:0016616">
    <property type="term" value="F:oxidoreductase activity, acting on the CH-OH group of donors, NAD or NADP as acceptor"/>
    <property type="evidence" value="ECO:0007669"/>
    <property type="project" value="TreeGrafter"/>
</dbReference>
<name>A0AAU8II21_9BACL</name>
<dbReference type="SUPFAM" id="SSF51735">
    <property type="entry name" value="NAD(P)-binding Rossmann-fold domains"/>
    <property type="match status" value="1"/>
</dbReference>
<keyword evidence="2" id="KW-0560">Oxidoreductase</keyword>
<reference evidence="3" key="1">
    <citation type="submission" date="2024-06" db="EMBL/GenBank/DDBJ databases">
        <authorList>
            <person name="Fan A."/>
            <person name="Zhang F.Y."/>
            <person name="Zhang L."/>
        </authorList>
    </citation>
    <scope>NUCLEOTIDE SEQUENCE</scope>
    <source>
        <strain evidence="3">Y61</strain>
    </source>
</reference>
<protein>
    <submittedName>
        <fullName evidence="3">SDR family oxidoreductase</fullName>
    </submittedName>
</protein>
<organism evidence="3">
    <name type="scientific">Sporolactobacillus sp. Y61</name>
    <dbReference type="NCBI Taxonomy" id="3160863"/>
    <lineage>
        <taxon>Bacteria</taxon>
        <taxon>Bacillati</taxon>
        <taxon>Bacillota</taxon>
        <taxon>Bacilli</taxon>
        <taxon>Bacillales</taxon>
        <taxon>Sporolactobacillaceae</taxon>
        <taxon>Sporolactobacillus</taxon>
    </lineage>
</organism>
<evidence type="ECO:0000256" key="1">
    <source>
        <dbReference type="ARBA" id="ARBA00006484"/>
    </source>
</evidence>
<proteinExistence type="inferred from homology"/>
<dbReference type="PROSITE" id="PS00061">
    <property type="entry name" value="ADH_SHORT"/>
    <property type="match status" value="1"/>
</dbReference>
<accession>A0AAU8II21</accession>
<dbReference type="EMBL" id="CP159510">
    <property type="protein sequence ID" value="XCJ17866.1"/>
    <property type="molecule type" value="Genomic_DNA"/>
</dbReference>
<dbReference type="PRINTS" id="PR00081">
    <property type="entry name" value="GDHRDH"/>
</dbReference>
<dbReference type="AlphaFoldDB" id="A0AAU8II21"/>
<dbReference type="InterPro" id="IPR002347">
    <property type="entry name" value="SDR_fam"/>
</dbReference>
<dbReference type="GO" id="GO:0008206">
    <property type="term" value="P:bile acid metabolic process"/>
    <property type="evidence" value="ECO:0007669"/>
    <property type="project" value="UniProtKB-ARBA"/>
</dbReference>
<dbReference type="PANTHER" id="PTHR42760">
    <property type="entry name" value="SHORT-CHAIN DEHYDROGENASES/REDUCTASES FAMILY MEMBER"/>
    <property type="match status" value="1"/>
</dbReference>
<dbReference type="Pfam" id="PF13561">
    <property type="entry name" value="adh_short_C2"/>
    <property type="match status" value="1"/>
</dbReference>
<dbReference type="CDD" id="cd05233">
    <property type="entry name" value="SDR_c"/>
    <property type="match status" value="1"/>
</dbReference>
<gene>
    <name evidence="3" type="ORF">ABNN70_05165</name>
</gene>
<dbReference type="InterPro" id="IPR020904">
    <property type="entry name" value="Sc_DH/Rdtase_CS"/>
</dbReference>
<dbReference type="RefSeq" id="WP_353948953.1">
    <property type="nucleotide sequence ID" value="NZ_CP159510.1"/>
</dbReference>
<dbReference type="PANTHER" id="PTHR42760:SF115">
    <property type="entry name" value="3-OXOACYL-[ACYL-CARRIER-PROTEIN] REDUCTASE FABG"/>
    <property type="match status" value="1"/>
</dbReference>